<dbReference type="NCBIfam" id="TIGR03557">
    <property type="entry name" value="F420_G6P_family"/>
    <property type="match status" value="1"/>
</dbReference>
<evidence type="ECO:0000313" key="4">
    <source>
        <dbReference type="Proteomes" id="UP000569914"/>
    </source>
</evidence>
<keyword evidence="4" id="KW-1185">Reference proteome</keyword>
<dbReference type="Proteomes" id="UP000569914">
    <property type="component" value="Unassembled WGS sequence"/>
</dbReference>
<keyword evidence="1" id="KW-0560">Oxidoreductase</keyword>
<dbReference type="PANTHER" id="PTHR43244:SF1">
    <property type="entry name" value="5,10-METHYLENETETRAHYDROMETHANOPTERIN REDUCTASE"/>
    <property type="match status" value="1"/>
</dbReference>
<evidence type="ECO:0000259" key="2">
    <source>
        <dbReference type="Pfam" id="PF00296"/>
    </source>
</evidence>
<dbReference type="RefSeq" id="WP_218871135.1">
    <property type="nucleotide sequence ID" value="NZ_JACCBU010000001.1"/>
</dbReference>
<dbReference type="PANTHER" id="PTHR43244">
    <property type="match status" value="1"/>
</dbReference>
<protein>
    <submittedName>
        <fullName evidence="3">G6PDH family F420-dependent oxidoreductase</fullName>
    </submittedName>
</protein>
<dbReference type="Pfam" id="PF00296">
    <property type="entry name" value="Bac_luciferase"/>
    <property type="match status" value="1"/>
</dbReference>
<accession>A0A7Y9I4Z0</accession>
<sequence>MAIIGHAIMLESVAPGRAVELAASAEQAGFSSVMFSDRFAPWTSGQGQASFVWNVASAASARTTIPINPGVISPSYRMHPAVVAQASATLAALFPGRHWLGIGAGELINEHVTGQYWPEPPRRINRMFSAIDIIRKLFTGREARHSDPELIMEQARLWTLPDRLPKILVATAGPVTARRAGGIADGMITEGGRVDQVAGLFEQLRTGALRAGTDPRRLHRVVRLHHAWAEDEPDALAAAIDHWPVPAVRYPVSEVRNTRDFEQLARRLRREDFADRMIISSDLDAHRQRIQQFLDLGVDEVQLHLAGPDPERAQAIFGTDVLPKLT</sequence>
<dbReference type="InterPro" id="IPR050564">
    <property type="entry name" value="F420-G6PD/mer"/>
</dbReference>
<organism evidence="3 4">
    <name type="scientific">Microlunatus parietis</name>
    <dbReference type="NCBI Taxonomy" id="682979"/>
    <lineage>
        <taxon>Bacteria</taxon>
        <taxon>Bacillati</taxon>
        <taxon>Actinomycetota</taxon>
        <taxon>Actinomycetes</taxon>
        <taxon>Propionibacteriales</taxon>
        <taxon>Propionibacteriaceae</taxon>
        <taxon>Microlunatus</taxon>
    </lineage>
</organism>
<dbReference type="InterPro" id="IPR036661">
    <property type="entry name" value="Luciferase-like_sf"/>
</dbReference>
<dbReference type="InterPro" id="IPR011251">
    <property type="entry name" value="Luciferase-like_dom"/>
</dbReference>
<evidence type="ECO:0000313" key="3">
    <source>
        <dbReference type="EMBL" id="NYE70391.1"/>
    </source>
</evidence>
<gene>
    <name evidence="3" type="ORF">BKA15_001720</name>
</gene>
<reference evidence="3 4" key="1">
    <citation type="submission" date="2020-07" db="EMBL/GenBank/DDBJ databases">
        <title>Sequencing the genomes of 1000 actinobacteria strains.</title>
        <authorList>
            <person name="Klenk H.-P."/>
        </authorList>
    </citation>
    <scope>NUCLEOTIDE SEQUENCE [LARGE SCALE GENOMIC DNA]</scope>
    <source>
        <strain evidence="3 4">DSM 22083</strain>
    </source>
</reference>
<dbReference type="EMBL" id="JACCBU010000001">
    <property type="protein sequence ID" value="NYE70391.1"/>
    <property type="molecule type" value="Genomic_DNA"/>
</dbReference>
<proteinExistence type="predicted"/>
<feature type="domain" description="Luciferase-like" evidence="2">
    <location>
        <begin position="14"/>
        <end position="299"/>
    </location>
</feature>
<comment type="caution">
    <text evidence="3">The sequence shown here is derived from an EMBL/GenBank/DDBJ whole genome shotgun (WGS) entry which is preliminary data.</text>
</comment>
<dbReference type="InterPro" id="IPR019945">
    <property type="entry name" value="F420_G6P_DH-rel"/>
</dbReference>
<dbReference type="SUPFAM" id="SSF51679">
    <property type="entry name" value="Bacterial luciferase-like"/>
    <property type="match status" value="1"/>
</dbReference>
<name>A0A7Y9I4Z0_9ACTN</name>
<dbReference type="CDD" id="cd01097">
    <property type="entry name" value="Tetrahydromethanopterin_reductase"/>
    <property type="match status" value="1"/>
</dbReference>
<dbReference type="GO" id="GO:0016705">
    <property type="term" value="F:oxidoreductase activity, acting on paired donors, with incorporation or reduction of molecular oxygen"/>
    <property type="evidence" value="ECO:0007669"/>
    <property type="project" value="InterPro"/>
</dbReference>
<dbReference type="Gene3D" id="3.20.20.30">
    <property type="entry name" value="Luciferase-like domain"/>
    <property type="match status" value="1"/>
</dbReference>
<evidence type="ECO:0000256" key="1">
    <source>
        <dbReference type="ARBA" id="ARBA00023002"/>
    </source>
</evidence>
<dbReference type="AlphaFoldDB" id="A0A7Y9I4Z0"/>